<accession>A0A6J4JW32</accession>
<evidence type="ECO:0000256" key="1">
    <source>
        <dbReference type="SAM" id="MobiDB-lite"/>
    </source>
</evidence>
<feature type="region of interest" description="Disordered" evidence="1">
    <location>
        <begin position="1"/>
        <end position="57"/>
    </location>
</feature>
<sequence>ARAARGRRARGEPPRGAGTLPGQRSPAAAVLPAHPRRRGVRDAGAAPPVPTEAPRRL</sequence>
<proteinExistence type="predicted"/>
<reference evidence="2" key="1">
    <citation type="submission" date="2020-02" db="EMBL/GenBank/DDBJ databases">
        <authorList>
            <person name="Meier V. D."/>
        </authorList>
    </citation>
    <scope>NUCLEOTIDE SEQUENCE</scope>
    <source>
        <strain evidence="2">AVDCRST_MAG54</strain>
    </source>
</reference>
<evidence type="ECO:0000313" key="2">
    <source>
        <dbReference type="EMBL" id="CAA9288857.1"/>
    </source>
</evidence>
<feature type="non-terminal residue" evidence="2">
    <location>
        <position position="57"/>
    </location>
</feature>
<name>A0A6J4JW32_9PSEU</name>
<feature type="non-terminal residue" evidence="2">
    <location>
        <position position="1"/>
    </location>
</feature>
<organism evidence="2">
    <name type="scientific">uncultured Actinomycetospora sp</name>
    <dbReference type="NCBI Taxonomy" id="1135996"/>
    <lineage>
        <taxon>Bacteria</taxon>
        <taxon>Bacillati</taxon>
        <taxon>Actinomycetota</taxon>
        <taxon>Actinomycetes</taxon>
        <taxon>Pseudonocardiales</taxon>
        <taxon>Pseudonocardiaceae</taxon>
        <taxon>Actinomycetospora</taxon>
        <taxon>environmental samples</taxon>
    </lineage>
</organism>
<dbReference type="EMBL" id="CADCTH010000536">
    <property type="protein sequence ID" value="CAA9288857.1"/>
    <property type="molecule type" value="Genomic_DNA"/>
</dbReference>
<dbReference type="AlphaFoldDB" id="A0A6J4JW32"/>
<protein>
    <submittedName>
        <fullName evidence="2">Uncharacterized protein</fullName>
    </submittedName>
</protein>
<gene>
    <name evidence="2" type="ORF">AVDCRST_MAG54-4266</name>
</gene>